<name>A0ABD3QLR0_9STRA</name>
<evidence type="ECO:0000313" key="5">
    <source>
        <dbReference type="Proteomes" id="UP001530315"/>
    </source>
</evidence>
<accession>A0ABD3QLR0</accession>
<comment type="caution">
    <text evidence="4">The sequence shown here is derived from an EMBL/GenBank/DDBJ whole genome shotgun (WGS) entry which is preliminary data.</text>
</comment>
<evidence type="ECO:0000256" key="2">
    <source>
        <dbReference type="ARBA" id="ARBA00023157"/>
    </source>
</evidence>
<dbReference type="PANTHER" id="PTHR22595:SF79">
    <property type="entry name" value="CHITINASE 12"/>
    <property type="match status" value="1"/>
</dbReference>
<keyword evidence="1" id="KW-0611">Plant defense</keyword>
<evidence type="ECO:0000313" key="4">
    <source>
        <dbReference type="EMBL" id="KAL3800894.1"/>
    </source>
</evidence>
<dbReference type="Proteomes" id="UP001530315">
    <property type="component" value="Unassembled WGS sequence"/>
</dbReference>
<dbReference type="Pfam" id="PF00182">
    <property type="entry name" value="Glyco_hydro_19"/>
    <property type="match status" value="1"/>
</dbReference>
<dbReference type="CDD" id="cd00325">
    <property type="entry name" value="chitinase_GH19"/>
    <property type="match status" value="1"/>
</dbReference>
<dbReference type="Gene3D" id="1.10.530.10">
    <property type="match status" value="1"/>
</dbReference>
<dbReference type="GO" id="GO:0006952">
    <property type="term" value="P:defense response"/>
    <property type="evidence" value="ECO:0007669"/>
    <property type="project" value="UniProtKB-KW"/>
</dbReference>
<gene>
    <name evidence="4" type="ORF">ACHAW5_002045</name>
</gene>
<protein>
    <recommendedName>
        <fullName evidence="3">Glycoside hydrolase family 19 catalytic domain-containing protein</fullName>
    </recommendedName>
</protein>
<keyword evidence="2" id="KW-1015">Disulfide bond</keyword>
<dbReference type="AlphaFoldDB" id="A0ABD3QLR0"/>
<dbReference type="InterPro" id="IPR023346">
    <property type="entry name" value="Lysozyme-like_dom_sf"/>
</dbReference>
<organism evidence="4 5">
    <name type="scientific">Stephanodiscus triporus</name>
    <dbReference type="NCBI Taxonomy" id="2934178"/>
    <lineage>
        <taxon>Eukaryota</taxon>
        <taxon>Sar</taxon>
        <taxon>Stramenopiles</taxon>
        <taxon>Ochrophyta</taxon>
        <taxon>Bacillariophyta</taxon>
        <taxon>Coscinodiscophyceae</taxon>
        <taxon>Thalassiosirophycidae</taxon>
        <taxon>Stephanodiscales</taxon>
        <taxon>Stephanodiscaceae</taxon>
        <taxon>Stephanodiscus</taxon>
    </lineage>
</organism>
<dbReference type="PANTHER" id="PTHR22595">
    <property type="entry name" value="CHITINASE-RELATED"/>
    <property type="match status" value="1"/>
</dbReference>
<dbReference type="EMBL" id="JALLAZ020000207">
    <property type="protein sequence ID" value="KAL3800894.1"/>
    <property type="molecule type" value="Genomic_DNA"/>
</dbReference>
<evidence type="ECO:0000259" key="3">
    <source>
        <dbReference type="Pfam" id="PF00182"/>
    </source>
</evidence>
<dbReference type="InterPro" id="IPR000726">
    <property type="entry name" value="Glyco_hydro_19_cat"/>
</dbReference>
<dbReference type="SUPFAM" id="SSF53955">
    <property type="entry name" value="Lysozyme-like"/>
    <property type="match status" value="1"/>
</dbReference>
<reference evidence="4 5" key="1">
    <citation type="submission" date="2024-10" db="EMBL/GenBank/DDBJ databases">
        <title>Updated reference genomes for cyclostephanoid diatoms.</title>
        <authorList>
            <person name="Roberts W.R."/>
            <person name="Alverson A.J."/>
        </authorList>
    </citation>
    <scope>NUCLEOTIDE SEQUENCE [LARGE SCALE GENOMIC DNA]</scope>
    <source>
        <strain evidence="4 5">AJA276-08</strain>
    </source>
</reference>
<evidence type="ECO:0000256" key="1">
    <source>
        <dbReference type="ARBA" id="ARBA00022821"/>
    </source>
</evidence>
<proteinExistence type="predicted"/>
<sequence>MYNTDHPDEGIFNMGSENMIRSELAAFLGNALHESDEFRAPREYLMCADAMTLDGEAYCRPCDAGSFDWEGMTCPERGSLAGGGRPFNGYCQSNLLPPEGCECDDVHERSANGTAAGYVRADSIFLGRGSIQLSWNYNYIRASVALTGAPQTFCQRPDLVATDERYAWGAGLFYWMENVKNDRTCHQSVLLDDDFGGTLDNINGGLECPADDHGWHGKAVQLRLNRYCRAATAIGLERLSGMGGCLGMNERSA</sequence>
<feature type="domain" description="Glycoside hydrolase family 19 catalytic" evidence="3">
    <location>
        <begin position="118"/>
        <end position="190"/>
    </location>
</feature>
<keyword evidence="5" id="KW-1185">Reference proteome</keyword>